<name>A0A0J6W7U7_MYCCU</name>
<dbReference type="SMART" id="SM00507">
    <property type="entry name" value="HNHc"/>
    <property type="match status" value="1"/>
</dbReference>
<reference evidence="3 4" key="1">
    <citation type="journal article" date="2015" name="Genome Biol. Evol.">
        <title>Characterization of Three Mycobacterium spp. with Potential Use in Bioremediation by Genome Sequencing and Comparative Genomics.</title>
        <authorList>
            <person name="Das S."/>
            <person name="Pettersson B.M."/>
            <person name="Behra P.R."/>
            <person name="Ramesh M."/>
            <person name="Dasgupta S."/>
            <person name="Bhattacharya A."/>
            <person name="Kirsebom L.A."/>
        </authorList>
    </citation>
    <scope>NUCLEOTIDE SEQUENCE [LARGE SCALE GENOMIC DNA]</scope>
    <source>
        <strain evidence="3 4">DSM 44219</strain>
    </source>
</reference>
<dbReference type="Pfam" id="PF02720">
    <property type="entry name" value="DUF222"/>
    <property type="match status" value="1"/>
</dbReference>
<organism evidence="3 4">
    <name type="scientific">Mycolicibacterium chubuense</name>
    <name type="common">Mycobacterium chubuense</name>
    <dbReference type="NCBI Taxonomy" id="1800"/>
    <lineage>
        <taxon>Bacteria</taxon>
        <taxon>Bacillati</taxon>
        <taxon>Actinomycetota</taxon>
        <taxon>Actinomycetes</taxon>
        <taxon>Mycobacteriales</taxon>
        <taxon>Mycobacteriaceae</taxon>
        <taxon>Mycolicibacterium</taxon>
    </lineage>
</organism>
<dbReference type="AlphaFoldDB" id="A0A0J6W7U7"/>
<dbReference type="Gene3D" id="1.10.30.50">
    <property type="match status" value="1"/>
</dbReference>
<proteinExistence type="predicted"/>
<dbReference type="PATRIC" id="fig|1800.3.peg.2868"/>
<sequence>MFDSWSDGDVFAVVEDALRQESMQVARKLAAIAQLLGRRIDEELAVDADARSMITGFARTTTEVAALINVSTAAARAMVFAAETLDQRLPAVGELLARGEVSWPTVELVIKRTELVADDLMAQIDADMAERLGSWSSWSRRRVIDAVDQVVSTVDRDGVKKRRQRAYDERGAHVSSNGDGMATVRVKLSAPAGKMVDAELSAMAASVCPADPRTRQQRRADAFEALVERRELECRCGTIDCPKTDPAPTPPAPRVSPKVVLNVLASADTVNGQSQAPGYLVGFGVIDAELVRELARDATRRLVEEPAVSRQEELRYRPGAALARWIRLRDLTCRAPGCSVPAEQCDIDHITPFNHRDPAAGGRTVPWNLACFCREHHRCKTFGGWCVELLADGTIVWTSPAGQVSRTTPGSTALFGLTTRPRRREDRTRVERARTRLCAHRATTEYNRYRNQAATREIRDRRWRNHTRRWRELFHGPVSDRPSTAPYMQWVNDPLEPEELQPHWQPPPRTPSDPDEPPPF</sequence>
<protein>
    <recommendedName>
        <fullName evidence="2">HNH nuclease domain-containing protein</fullName>
    </recommendedName>
</protein>
<gene>
    <name evidence="3" type="ORF">MCHUDSM44219_02862</name>
</gene>
<keyword evidence="4" id="KW-1185">Reference proteome</keyword>
<dbReference type="OrthoDB" id="4775237at2"/>
<feature type="domain" description="HNH nuclease" evidence="2">
    <location>
        <begin position="321"/>
        <end position="378"/>
    </location>
</feature>
<comment type="caution">
    <text evidence="3">The sequence shown here is derived from an EMBL/GenBank/DDBJ whole genome shotgun (WGS) entry which is preliminary data.</text>
</comment>
<evidence type="ECO:0000256" key="1">
    <source>
        <dbReference type="SAM" id="MobiDB-lite"/>
    </source>
</evidence>
<dbReference type="RefSeq" id="WP_109777760.1">
    <property type="nucleotide sequence ID" value="NZ_JYNX01000036.1"/>
</dbReference>
<dbReference type="CDD" id="cd00085">
    <property type="entry name" value="HNHc"/>
    <property type="match status" value="1"/>
</dbReference>
<accession>A0A0J6W7U7</accession>
<evidence type="ECO:0000313" key="4">
    <source>
        <dbReference type="Proteomes" id="UP000036176"/>
    </source>
</evidence>
<dbReference type="EMBL" id="JYNX01000036">
    <property type="protein sequence ID" value="KMO79320.1"/>
    <property type="molecule type" value="Genomic_DNA"/>
</dbReference>
<dbReference type="InterPro" id="IPR003615">
    <property type="entry name" value="HNH_nuc"/>
</dbReference>
<dbReference type="Proteomes" id="UP000036176">
    <property type="component" value="Unassembled WGS sequence"/>
</dbReference>
<feature type="region of interest" description="Disordered" evidence="1">
    <location>
        <begin position="481"/>
        <end position="520"/>
    </location>
</feature>
<dbReference type="InterPro" id="IPR003870">
    <property type="entry name" value="DUF222"/>
</dbReference>
<evidence type="ECO:0000259" key="2">
    <source>
        <dbReference type="SMART" id="SM00507"/>
    </source>
</evidence>
<evidence type="ECO:0000313" key="3">
    <source>
        <dbReference type="EMBL" id="KMO79320.1"/>
    </source>
</evidence>